<comment type="caution">
    <text evidence="2">The sequence shown here is derived from an EMBL/GenBank/DDBJ whole genome shotgun (WGS) entry which is preliminary data.</text>
</comment>
<evidence type="ECO:0000256" key="1">
    <source>
        <dbReference type="SAM" id="MobiDB-lite"/>
    </source>
</evidence>
<organism evidence="2 3">
    <name type="scientific">Aspergillus eucalypticola (strain CBS 122712 / IBT 29274)</name>
    <dbReference type="NCBI Taxonomy" id="1448314"/>
    <lineage>
        <taxon>Eukaryota</taxon>
        <taxon>Fungi</taxon>
        <taxon>Dikarya</taxon>
        <taxon>Ascomycota</taxon>
        <taxon>Pezizomycotina</taxon>
        <taxon>Eurotiomycetes</taxon>
        <taxon>Eurotiomycetidae</taxon>
        <taxon>Eurotiales</taxon>
        <taxon>Aspergillaceae</taxon>
        <taxon>Aspergillus</taxon>
        <taxon>Aspergillus subgen. Circumdati</taxon>
    </lineage>
</organism>
<feature type="region of interest" description="Disordered" evidence="1">
    <location>
        <begin position="1"/>
        <end position="115"/>
    </location>
</feature>
<dbReference type="RefSeq" id="XP_025383086.1">
    <property type="nucleotide sequence ID" value="XM_025534366.1"/>
</dbReference>
<sequence>MVQAEAKHPANPSKLHRARGTGLGPMLLSRDRTLSPNKKSSSLSSMSPSESWSPSHRIPPAASHLHSLSLLKEASQTAVKSHRRHPSPVTIHHHHSFHPALEAASPPRPASTRSG</sequence>
<name>A0A317UQN5_ASPEC</name>
<dbReference type="AlphaFoldDB" id="A0A317UQN5"/>
<evidence type="ECO:0000313" key="3">
    <source>
        <dbReference type="Proteomes" id="UP000246171"/>
    </source>
</evidence>
<dbReference type="Proteomes" id="UP000246171">
    <property type="component" value="Unassembled WGS sequence"/>
</dbReference>
<feature type="compositionally biased region" description="Low complexity" evidence="1">
    <location>
        <begin position="35"/>
        <end position="55"/>
    </location>
</feature>
<accession>A0A317UQN5</accession>
<dbReference type="GeneID" id="37056328"/>
<feature type="compositionally biased region" description="Basic residues" evidence="1">
    <location>
        <begin position="80"/>
        <end position="97"/>
    </location>
</feature>
<dbReference type="VEuPathDB" id="FungiDB:BO83DRAFT_412029"/>
<protein>
    <submittedName>
        <fullName evidence="2">Uncharacterized protein</fullName>
    </submittedName>
</protein>
<dbReference type="EMBL" id="MSFU01000037">
    <property type="protein sequence ID" value="PWY63388.1"/>
    <property type="molecule type" value="Genomic_DNA"/>
</dbReference>
<gene>
    <name evidence="2" type="ORF">BO83DRAFT_412029</name>
</gene>
<keyword evidence="3" id="KW-1185">Reference proteome</keyword>
<evidence type="ECO:0000313" key="2">
    <source>
        <dbReference type="EMBL" id="PWY63388.1"/>
    </source>
</evidence>
<reference evidence="2" key="1">
    <citation type="submission" date="2016-12" db="EMBL/GenBank/DDBJ databases">
        <title>The genomes of Aspergillus section Nigri reveals drivers in fungal speciation.</title>
        <authorList>
            <consortium name="DOE Joint Genome Institute"/>
            <person name="Vesth T.C."/>
            <person name="Nybo J."/>
            <person name="Theobald S."/>
            <person name="Brandl J."/>
            <person name="Frisvad J.C."/>
            <person name="Nielsen K.F."/>
            <person name="Lyhne E.K."/>
            <person name="Kogle M.E."/>
            <person name="Kuo A."/>
            <person name="Riley R."/>
            <person name="Clum A."/>
            <person name="Nolan M."/>
            <person name="Lipzen A."/>
            <person name="Salamov A."/>
            <person name="Henrissat B."/>
            <person name="Wiebenga A."/>
            <person name="De vries R.P."/>
            <person name="Grigoriev I.V."/>
            <person name="Mortensen U.H."/>
            <person name="Andersen M.R."/>
            <person name="Baker S.E."/>
        </authorList>
    </citation>
    <scope>NUCLEOTIDE SEQUENCE</scope>
    <source>
        <strain evidence="2">CBS 122712</strain>
    </source>
</reference>
<proteinExistence type="predicted"/>